<feature type="transmembrane region" description="Helical" evidence="8">
    <location>
        <begin position="108"/>
        <end position="125"/>
    </location>
</feature>
<dbReference type="GeneID" id="42305987"/>
<evidence type="ECO:0000256" key="8">
    <source>
        <dbReference type="SAM" id="Phobius"/>
    </source>
</evidence>
<evidence type="ECO:0000256" key="6">
    <source>
        <dbReference type="ARBA" id="ARBA00022989"/>
    </source>
</evidence>
<feature type="transmembrane region" description="Helical" evidence="8">
    <location>
        <begin position="183"/>
        <end position="211"/>
    </location>
</feature>
<feature type="transmembrane region" description="Helical" evidence="8">
    <location>
        <begin position="132"/>
        <end position="148"/>
    </location>
</feature>
<feature type="domain" description="EamA" evidence="9">
    <location>
        <begin position="13"/>
        <end position="148"/>
    </location>
</feature>
<evidence type="ECO:0000313" key="11">
    <source>
        <dbReference type="EMBL" id="SDI74278.1"/>
    </source>
</evidence>
<dbReference type="AlphaFoldDB" id="A0A0D1UT70"/>
<protein>
    <submittedName>
        <fullName evidence="11">Chloramphenicol-sensitive protein RarD</fullName>
    </submittedName>
    <submittedName>
        <fullName evidence="10">Transporter</fullName>
    </submittedName>
</protein>
<dbReference type="GO" id="GO:0005886">
    <property type="term" value="C:plasma membrane"/>
    <property type="evidence" value="ECO:0007669"/>
    <property type="project" value="UniProtKB-SubCell"/>
</dbReference>
<evidence type="ECO:0000313" key="10">
    <source>
        <dbReference type="EMBL" id="KON96175.1"/>
    </source>
</evidence>
<evidence type="ECO:0000256" key="3">
    <source>
        <dbReference type="ARBA" id="ARBA00022448"/>
    </source>
</evidence>
<accession>A0A0D1UT70</accession>
<dbReference type="InterPro" id="IPR004626">
    <property type="entry name" value="RarD"/>
</dbReference>
<reference evidence="11 13" key="2">
    <citation type="submission" date="2016-10" db="EMBL/GenBank/DDBJ databases">
        <authorList>
            <person name="de Groot N.N."/>
        </authorList>
    </citation>
    <scope>NUCLEOTIDE SEQUENCE [LARGE SCALE GENOMIC DNA]</scope>
    <source>
        <strain evidence="11 13">DSM 2895</strain>
    </source>
</reference>
<dbReference type="Proteomes" id="UP000182836">
    <property type="component" value="Unassembled WGS sequence"/>
</dbReference>
<gene>
    <name evidence="10" type="ORF">AF333_12460</name>
    <name evidence="11" type="ORF">SAMN04487909_10768</name>
</gene>
<dbReference type="EMBL" id="FNED01000007">
    <property type="protein sequence ID" value="SDI74278.1"/>
    <property type="molecule type" value="Genomic_DNA"/>
</dbReference>
<keyword evidence="12" id="KW-1185">Reference proteome</keyword>
<dbReference type="PANTHER" id="PTHR22911:SF137">
    <property type="entry name" value="SOLUTE CARRIER FAMILY 35 MEMBER G2-RELATED"/>
    <property type="match status" value="1"/>
</dbReference>
<comment type="similarity">
    <text evidence="2">Belongs to the EamA transporter family.</text>
</comment>
<evidence type="ECO:0000313" key="13">
    <source>
        <dbReference type="Proteomes" id="UP000182836"/>
    </source>
</evidence>
<dbReference type="EMBL" id="LGUG01000004">
    <property type="protein sequence ID" value="KON96175.1"/>
    <property type="molecule type" value="Genomic_DNA"/>
</dbReference>
<evidence type="ECO:0000256" key="4">
    <source>
        <dbReference type="ARBA" id="ARBA00022475"/>
    </source>
</evidence>
<feature type="transmembrane region" description="Helical" evidence="8">
    <location>
        <begin position="76"/>
        <end position="96"/>
    </location>
</feature>
<feature type="transmembrane region" description="Helical" evidence="8">
    <location>
        <begin position="154"/>
        <end position="171"/>
    </location>
</feature>
<evidence type="ECO:0000256" key="2">
    <source>
        <dbReference type="ARBA" id="ARBA00007362"/>
    </source>
</evidence>
<dbReference type="InterPro" id="IPR000620">
    <property type="entry name" value="EamA_dom"/>
</dbReference>
<feature type="transmembrane region" description="Helical" evidence="8">
    <location>
        <begin position="271"/>
        <end position="294"/>
    </location>
</feature>
<keyword evidence="6 8" id="KW-1133">Transmembrane helix</keyword>
<dbReference type="OrthoDB" id="369870at2"/>
<feature type="transmembrane region" description="Helical" evidence="8">
    <location>
        <begin position="43"/>
        <end position="64"/>
    </location>
</feature>
<dbReference type="PATRIC" id="fig|47500.12.peg.7074"/>
<proteinExistence type="inferred from homology"/>
<evidence type="ECO:0000313" key="12">
    <source>
        <dbReference type="Proteomes" id="UP000037269"/>
    </source>
</evidence>
<evidence type="ECO:0000259" key="9">
    <source>
        <dbReference type="Pfam" id="PF00892"/>
    </source>
</evidence>
<sequence>MKHEREEKARAAGIGYSIIAYIAWGLLPLYWKYLDRVSAFEILAHRIFWSFLFVAFLLLLYRRWEPFKKALLNRKIALAAFLSSVLISANWFIYIWGVNNGHVIEASLGYYINPLLSVALGVVVLKERLSRWQVMALVLAGIGVIILTVQYGKIPWISFALAITFGFYGLAKKKAQTEALVGLALETVFMAPLALGYMVFAEASGIGVIGFVSPPEMTLLIGTGVVTALPLLWFAKGARAVPLSTMGFIQYMAPTISLILGVFVFKEAFTSVHMVSFAFIWCALLLYSLSYTSIAQTSRYGKARP</sequence>
<keyword evidence="5 8" id="KW-0812">Transmembrane</keyword>
<evidence type="ECO:0000256" key="1">
    <source>
        <dbReference type="ARBA" id="ARBA00004651"/>
    </source>
</evidence>
<dbReference type="InterPro" id="IPR037185">
    <property type="entry name" value="EmrE-like"/>
</dbReference>
<dbReference type="Pfam" id="PF00892">
    <property type="entry name" value="EamA"/>
    <property type="match status" value="1"/>
</dbReference>
<dbReference type="SUPFAM" id="SSF103481">
    <property type="entry name" value="Multidrug resistance efflux transporter EmrE"/>
    <property type="match status" value="2"/>
</dbReference>
<keyword evidence="7 8" id="KW-0472">Membrane</keyword>
<feature type="transmembrane region" description="Helical" evidence="8">
    <location>
        <begin position="12"/>
        <end position="31"/>
    </location>
</feature>
<dbReference type="NCBIfam" id="TIGR00688">
    <property type="entry name" value="rarD"/>
    <property type="match status" value="1"/>
</dbReference>
<dbReference type="Proteomes" id="UP000037269">
    <property type="component" value="Unassembled WGS sequence"/>
</dbReference>
<keyword evidence="4" id="KW-1003">Cell membrane</keyword>
<dbReference type="STRING" id="47500.AF333_12460"/>
<feature type="transmembrane region" description="Helical" evidence="8">
    <location>
        <begin position="217"/>
        <end position="235"/>
    </location>
</feature>
<feature type="transmembrane region" description="Helical" evidence="8">
    <location>
        <begin position="247"/>
        <end position="265"/>
    </location>
</feature>
<comment type="subcellular location">
    <subcellularLocation>
        <location evidence="1">Cell membrane</location>
        <topology evidence="1">Multi-pass membrane protein</topology>
    </subcellularLocation>
</comment>
<evidence type="ECO:0000256" key="5">
    <source>
        <dbReference type="ARBA" id="ARBA00022692"/>
    </source>
</evidence>
<organism evidence="10 12">
    <name type="scientific">Aneurinibacillus migulanus</name>
    <name type="common">Bacillus migulanus</name>
    <dbReference type="NCBI Taxonomy" id="47500"/>
    <lineage>
        <taxon>Bacteria</taxon>
        <taxon>Bacillati</taxon>
        <taxon>Bacillota</taxon>
        <taxon>Bacilli</taxon>
        <taxon>Bacillales</taxon>
        <taxon>Paenibacillaceae</taxon>
        <taxon>Aneurinibacillus group</taxon>
        <taxon>Aneurinibacillus</taxon>
    </lineage>
</organism>
<dbReference type="RefSeq" id="WP_043068900.1">
    <property type="nucleotide sequence ID" value="NZ_BJOA01000155.1"/>
</dbReference>
<evidence type="ECO:0000256" key="7">
    <source>
        <dbReference type="ARBA" id="ARBA00023136"/>
    </source>
</evidence>
<dbReference type="PANTHER" id="PTHR22911">
    <property type="entry name" value="ACYL-MALONYL CONDENSING ENZYME-RELATED"/>
    <property type="match status" value="1"/>
</dbReference>
<name>A0A0D1UT70_ANEMI</name>
<reference evidence="10 12" key="1">
    <citation type="submission" date="2015-07" db="EMBL/GenBank/DDBJ databases">
        <title>Fjat-14205 dsm 2895.</title>
        <authorList>
            <person name="Liu B."/>
            <person name="Wang J."/>
            <person name="Zhu Y."/>
            <person name="Liu G."/>
            <person name="Chen Q."/>
            <person name="Chen Z."/>
            <person name="Lan J."/>
            <person name="Che J."/>
            <person name="Ge C."/>
            <person name="Shi H."/>
            <person name="Pan Z."/>
            <person name="Liu X."/>
        </authorList>
    </citation>
    <scope>NUCLEOTIDE SEQUENCE [LARGE SCALE GENOMIC DNA]</scope>
    <source>
        <strain evidence="10 12">DSM 2895</strain>
    </source>
</reference>
<keyword evidence="3" id="KW-0813">Transport</keyword>